<organism evidence="3 4">
    <name type="scientific">Undibacterium umbellatum</name>
    <dbReference type="NCBI Taxonomy" id="2762300"/>
    <lineage>
        <taxon>Bacteria</taxon>
        <taxon>Pseudomonadati</taxon>
        <taxon>Pseudomonadota</taxon>
        <taxon>Betaproteobacteria</taxon>
        <taxon>Burkholderiales</taxon>
        <taxon>Oxalobacteraceae</taxon>
        <taxon>Undibacterium</taxon>
    </lineage>
</organism>
<keyword evidence="2" id="KW-1133">Transmembrane helix</keyword>
<feature type="transmembrane region" description="Helical" evidence="2">
    <location>
        <begin position="63"/>
        <end position="81"/>
    </location>
</feature>
<dbReference type="RefSeq" id="WP_186953671.1">
    <property type="nucleotide sequence ID" value="NZ_JACOFX010000004.1"/>
</dbReference>
<protein>
    <submittedName>
        <fullName evidence="3">Uncharacterized protein</fullName>
    </submittedName>
</protein>
<dbReference type="EMBL" id="JACOFX010000004">
    <property type="protein sequence ID" value="MBC3908125.1"/>
    <property type="molecule type" value="Genomic_DNA"/>
</dbReference>
<reference evidence="3 4" key="1">
    <citation type="submission" date="2020-08" db="EMBL/GenBank/DDBJ databases">
        <title>Novel species isolated from subtropical streams in China.</title>
        <authorList>
            <person name="Lu H."/>
        </authorList>
    </citation>
    <scope>NUCLEOTIDE SEQUENCE [LARGE SCALE GENOMIC DNA]</scope>
    <source>
        <strain evidence="3 4">NL8W</strain>
    </source>
</reference>
<feature type="transmembrane region" description="Helical" evidence="2">
    <location>
        <begin position="237"/>
        <end position="259"/>
    </location>
</feature>
<evidence type="ECO:0000256" key="2">
    <source>
        <dbReference type="SAM" id="Phobius"/>
    </source>
</evidence>
<name>A0ABR6Z9W6_9BURK</name>
<dbReference type="Proteomes" id="UP000646911">
    <property type="component" value="Unassembled WGS sequence"/>
</dbReference>
<gene>
    <name evidence="3" type="ORF">H8L47_11215</name>
</gene>
<evidence type="ECO:0000313" key="3">
    <source>
        <dbReference type="EMBL" id="MBC3908125.1"/>
    </source>
</evidence>
<accession>A0ABR6Z9W6</accession>
<proteinExistence type="predicted"/>
<keyword evidence="2" id="KW-0472">Membrane</keyword>
<keyword evidence="2" id="KW-0812">Transmembrane</keyword>
<feature type="compositionally biased region" description="Polar residues" evidence="1">
    <location>
        <begin position="7"/>
        <end position="22"/>
    </location>
</feature>
<feature type="compositionally biased region" description="Low complexity" evidence="1">
    <location>
        <begin position="23"/>
        <end position="35"/>
    </location>
</feature>
<sequence length="434" mass="46142">MPAIDATQATAPEANTATHAGITSTNSTTGNTPSNESIAASASPPANVPGTADAPTPPSRKPASSIIVVLLLAISLLYVITATEHHYNSAHDKNLLIQKQILCLSLEKNLQAQLKTSSDNSHIRVTKEVLKQCEKSLYDNPDFSGYADKLTADKDAEEASKAKLLERFFFSPGGAGNFVYKIGLAALYAIIILCASLILIAIIESQGLIHHDSNDIIDKLKSWMGSKSDDKDKNKSALPGLLATALFVGPATMGGFMAIHTEPLNISMKASGKIGTGGTNRDIHIGGDGKPINIPVKFDVDPVSTSLPITLKPIAAPVSIDVNVNGDAKTETTLQHQVNVALPTLEAKLENNFRIQDELNTRLIVLLNKPTPNIALDTAGISSAITRLSHAQEENLKILSSLSKELINLSKNEKSKINSSGLECTIKGNCPPMH</sequence>
<evidence type="ECO:0000313" key="4">
    <source>
        <dbReference type="Proteomes" id="UP000646911"/>
    </source>
</evidence>
<keyword evidence="4" id="KW-1185">Reference proteome</keyword>
<comment type="caution">
    <text evidence="3">The sequence shown here is derived from an EMBL/GenBank/DDBJ whole genome shotgun (WGS) entry which is preliminary data.</text>
</comment>
<feature type="region of interest" description="Disordered" evidence="1">
    <location>
        <begin position="1"/>
        <end position="60"/>
    </location>
</feature>
<feature type="transmembrane region" description="Helical" evidence="2">
    <location>
        <begin position="178"/>
        <end position="203"/>
    </location>
</feature>
<evidence type="ECO:0000256" key="1">
    <source>
        <dbReference type="SAM" id="MobiDB-lite"/>
    </source>
</evidence>